<name>A0A916Z5V2_9BACL</name>
<evidence type="ECO:0000256" key="1">
    <source>
        <dbReference type="SAM" id="MobiDB-lite"/>
    </source>
</evidence>
<feature type="region of interest" description="Disordered" evidence="1">
    <location>
        <begin position="46"/>
        <end position="65"/>
    </location>
</feature>
<evidence type="ECO:0000313" key="3">
    <source>
        <dbReference type="Proteomes" id="UP000612456"/>
    </source>
</evidence>
<accession>A0A916Z5V2</accession>
<organism evidence="2 3">
    <name type="scientific">Paenibacillus nasutitermitis</name>
    <dbReference type="NCBI Taxonomy" id="1652958"/>
    <lineage>
        <taxon>Bacteria</taxon>
        <taxon>Bacillati</taxon>
        <taxon>Bacillota</taxon>
        <taxon>Bacilli</taxon>
        <taxon>Bacillales</taxon>
        <taxon>Paenibacillaceae</taxon>
        <taxon>Paenibacillus</taxon>
    </lineage>
</organism>
<evidence type="ECO:0000313" key="2">
    <source>
        <dbReference type="EMBL" id="GGD78056.1"/>
    </source>
</evidence>
<reference evidence="2" key="2">
    <citation type="submission" date="2020-09" db="EMBL/GenBank/DDBJ databases">
        <authorList>
            <person name="Sun Q."/>
            <person name="Zhou Y."/>
        </authorList>
    </citation>
    <scope>NUCLEOTIDE SEQUENCE</scope>
    <source>
        <strain evidence="2">CGMCC 1.15178</strain>
    </source>
</reference>
<proteinExistence type="predicted"/>
<keyword evidence="3" id="KW-1185">Reference proteome</keyword>
<gene>
    <name evidence="2" type="ORF">GCM10010911_40080</name>
</gene>
<dbReference type="EMBL" id="BMHP01000003">
    <property type="protein sequence ID" value="GGD78056.1"/>
    <property type="molecule type" value="Genomic_DNA"/>
</dbReference>
<reference evidence="2" key="1">
    <citation type="journal article" date="2014" name="Int. J. Syst. Evol. Microbiol.">
        <title>Complete genome sequence of Corynebacterium casei LMG S-19264T (=DSM 44701T), isolated from a smear-ripened cheese.</title>
        <authorList>
            <consortium name="US DOE Joint Genome Institute (JGI-PGF)"/>
            <person name="Walter F."/>
            <person name="Albersmeier A."/>
            <person name="Kalinowski J."/>
            <person name="Ruckert C."/>
        </authorList>
    </citation>
    <scope>NUCLEOTIDE SEQUENCE</scope>
    <source>
        <strain evidence="2">CGMCC 1.15178</strain>
    </source>
</reference>
<sequence length="96" mass="11093">MVIARGIDFGQMYRFYATQSIFQSKYHIFCIFKTYRSESNIGIDGIKKKQNGREHADERKTAETSEKSLAHINDNAGNVVLASVFLYAYVWHIHCL</sequence>
<comment type="caution">
    <text evidence="2">The sequence shown here is derived from an EMBL/GenBank/DDBJ whole genome shotgun (WGS) entry which is preliminary data.</text>
</comment>
<dbReference type="Proteomes" id="UP000612456">
    <property type="component" value="Unassembled WGS sequence"/>
</dbReference>
<dbReference type="AlphaFoldDB" id="A0A916Z5V2"/>
<protein>
    <submittedName>
        <fullName evidence="2">Uncharacterized protein</fullName>
    </submittedName>
</protein>